<name>A0A518GNK0_9PLAN</name>
<feature type="compositionally biased region" description="Low complexity" evidence="2">
    <location>
        <begin position="857"/>
        <end position="870"/>
    </location>
</feature>
<accession>A0A518GNK0</accession>
<dbReference type="AlphaFoldDB" id="A0A518GNK0"/>
<gene>
    <name evidence="3" type="ORF">Spb1_20470</name>
</gene>
<sequence>MGAIFSFGLEDRLSPGMGAVADSLANVTIAAKEATEGEKGLEETQKRLSATMDEMGKRFEAVSNSQRGWTGAATDAAEATVKYRLAVNASREGMAVYQRIINESDGSLNSYARTVRHAELITKGMGNAVDNTARDLVRMTRSAEPIAKTLDSVGKSAQALREPLSQAAQLTRSNRAAWAAMDEAALKTLNGPLQQTSRLVRANTAAWVEMDQAILRTARSGDAFRAWASRPAATVATRAAGSAAANTLAGRVAGTAFMGARVATGTSALAFTGGIYAARGVASVTGMRESKTENREDFSNSTDEQVEAFNKLADISTKTGRDIESVMQEAGKTWEDFGVKIVPAMESNLDRIDAATGKLKSKIVGDFKAAGAAVLDYYTGPITRAVGGVWKEIDATVTRGSDNMVKNIELIGQGWDYTTESANAYFATFTGESKSVKEYREQAKSLRELTEWHEKMEAHREKEVGHFERLRASNAQIEVGVKAQAEARRIAGLETFEQIEAEIRKQKESAGLRAAALQFDENAQKAHTELILRLENQKAEAVQRSAKMKAESERVYREEQARFEQEREQEYNAHLQRIVDASRKRYDDEVAYRKLVYSEAAQTQEEQIQNQQAAALEMMRAEGASTKDLAQQKIRMLEAERDRAIAASKTREERLKAEHEFARRLSKETTAYAVAAHREELEATRKAEDEKRKQIEETAARRRQLAGEGLQKAGFDAQRFLNQQDPAAVRKQLQTRAGVLAARRFDAANRGALQHGSDTQRKRLAVQRKKVVEQARRDAFQKDRMGQTDPGQRVAAQRDLAQANIDAMKGTGQLAKEQIDVMEEQLKAAVETQRTVGELQARLERIEVTSKQLGENAAAQRQRAQRGSVR</sequence>
<dbReference type="Proteomes" id="UP000315349">
    <property type="component" value="Chromosome"/>
</dbReference>
<keyword evidence="4" id="KW-1185">Reference proteome</keyword>
<dbReference type="RefSeq" id="WP_145298969.1">
    <property type="nucleotide sequence ID" value="NZ_CP036299.1"/>
</dbReference>
<proteinExistence type="predicted"/>
<keyword evidence="1" id="KW-0175">Coiled coil</keyword>
<evidence type="ECO:0000256" key="1">
    <source>
        <dbReference type="SAM" id="Coils"/>
    </source>
</evidence>
<protein>
    <submittedName>
        <fullName evidence="3">Uncharacterized protein</fullName>
    </submittedName>
</protein>
<dbReference type="EMBL" id="CP036299">
    <property type="protein sequence ID" value="QDV30119.1"/>
    <property type="molecule type" value="Genomic_DNA"/>
</dbReference>
<evidence type="ECO:0000256" key="2">
    <source>
        <dbReference type="SAM" id="MobiDB-lite"/>
    </source>
</evidence>
<feature type="region of interest" description="Disordered" evidence="2">
    <location>
        <begin position="847"/>
        <end position="870"/>
    </location>
</feature>
<evidence type="ECO:0000313" key="4">
    <source>
        <dbReference type="Proteomes" id="UP000315349"/>
    </source>
</evidence>
<dbReference type="KEGG" id="peh:Spb1_20470"/>
<reference evidence="3 4" key="1">
    <citation type="submission" date="2019-02" db="EMBL/GenBank/DDBJ databases">
        <title>Deep-cultivation of Planctomycetes and their phenomic and genomic characterization uncovers novel biology.</title>
        <authorList>
            <person name="Wiegand S."/>
            <person name="Jogler M."/>
            <person name="Boedeker C."/>
            <person name="Pinto D."/>
            <person name="Vollmers J."/>
            <person name="Rivas-Marin E."/>
            <person name="Kohn T."/>
            <person name="Peeters S.H."/>
            <person name="Heuer A."/>
            <person name="Rast P."/>
            <person name="Oberbeckmann S."/>
            <person name="Bunk B."/>
            <person name="Jeske O."/>
            <person name="Meyerdierks A."/>
            <person name="Storesund J.E."/>
            <person name="Kallscheuer N."/>
            <person name="Luecker S."/>
            <person name="Lage O.M."/>
            <person name="Pohl T."/>
            <person name="Merkel B.J."/>
            <person name="Hornburger P."/>
            <person name="Mueller R.-W."/>
            <person name="Bruemmer F."/>
            <person name="Labrenz M."/>
            <person name="Spormann A.M."/>
            <person name="Op den Camp H."/>
            <person name="Overmann J."/>
            <person name="Amann R."/>
            <person name="Jetten M.S.M."/>
            <person name="Mascher T."/>
            <person name="Medema M.H."/>
            <person name="Devos D.P."/>
            <person name="Kaster A.-K."/>
            <person name="Ovreas L."/>
            <person name="Rohde M."/>
            <person name="Galperin M.Y."/>
            <person name="Jogler C."/>
        </authorList>
    </citation>
    <scope>NUCLEOTIDE SEQUENCE [LARGE SCALE GENOMIC DNA]</scope>
    <source>
        <strain evidence="3 4">Spb1</strain>
    </source>
</reference>
<organism evidence="3 4">
    <name type="scientific">Planctopirus ephydatiae</name>
    <dbReference type="NCBI Taxonomy" id="2528019"/>
    <lineage>
        <taxon>Bacteria</taxon>
        <taxon>Pseudomonadati</taxon>
        <taxon>Planctomycetota</taxon>
        <taxon>Planctomycetia</taxon>
        <taxon>Planctomycetales</taxon>
        <taxon>Planctomycetaceae</taxon>
        <taxon>Planctopirus</taxon>
    </lineage>
</organism>
<evidence type="ECO:0000313" key="3">
    <source>
        <dbReference type="EMBL" id="QDV30119.1"/>
    </source>
</evidence>
<dbReference type="OrthoDB" id="9817887at2"/>
<feature type="coiled-coil region" evidence="1">
    <location>
        <begin position="531"/>
        <end position="569"/>
    </location>
</feature>